<dbReference type="EMBL" id="JADKGY010000001">
    <property type="protein sequence ID" value="MBK9980835.1"/>
    <property type="molecule type" value="Genomic_DNA"/>
</dbReference>
<feature type="domain" description="SGNH hydrolase-type esterase" evidence="1">
    <location>
        <begin position="36"/>
        <end position="212"/>
    </location>
</feature>
<sequence length="320" mass="35880">MKYPGTTVILFLFSLLLPLASLTQRLQIQSPVRFLALGDSYTIGQSVSPTLRWPVQLSDSLIARGYALDTLKIIATTGWRTDNLINAIKNQHLEFQNYNLVSLLIGVNNQYQGRPFSQYVAEFPALLDSAIHYAGGDKSKVFIVSIPDYAYTPFGQQSSNPGQISAEIDQYNAFVKQIADNLQIAFFDITPISRLGLQHPNYVANDGLHPSGIQYTEWVKLILEYIDNEITGIKHIEDTQLEVDISPNPTSDHITIDIPASTQDQKYDLRIYNLTGKLMSEQSVRGTSFSISLENMPDGLYFLKINSGDRQTVKKVLKKN</sequence>
<dbReference type="InterPro" id="IPR036514">
    <property type="entry name" value="SGNH_hydro_sf"/>
</dbReference>
<dbReference type="InterPro" id="IPR026444">
    <property type="entry name" value="Secre_tail"/>
</dbReference>
<organism evidence="3 4">
    <name type="scientific">Candidatus Opimibacter skivensis</name>
    <dbReference type="NCBI Taxonomy" id="2982028"/>
    <lineage>
        <taxon>Bacteria</taxon>
        <taxon>Pseudomonadati</taxon>
        <taxon>Bacteroidota</taxon>
        <taxon>Saprospiria</taxon>
        <taxon>Saprospirales</taxon>
        <taxon>Saprospiraceae</taxon>
        <taxon>Candidatus Opimibacter</taxon>
    </lineage>
</organism>
<evidence type="ECO:0000313" key="4">
    <source>
        <dbReference type="Proteomes" id="UP000808337"/>
    </source>
</evidence>
<dbReference type="Proteomes" id="UP000808337">
    <property type="component" value="Unassembled WGS sequence"/>
</dbReference>
<comment type="caution">
    <text evidence="3">The sequence shown here is derived from an EMBL/GenBank/DDBJ whole genome shotgun (WGS) entry which is preliminary data.</text>
</comment>
<dbReference type="InterPro" id="IPR013830">
    <property type="entry name" value="SGNH_hydro"/>
</dbReference>
<evidence type="ECO:0000259" key="1">
    <source>
        <dbReference type="Pfam" id="PF13472"/>
    </source>
</evidence>
<dbReference type="AlphaFoldDB" id="A0A9D7SPH3"/>
<evidence type="ECO:0000313" key="3">
    <source>
        <dbReference type="EMBL" id="MBK9980835.1"/>
    </source>
</evidence>
<reference evidence="3 4" key="1">
    <citation type="submission" date="2020-10" db="EMBL/GenBank/DDBJ databases">
        <title>Connecting structure to function with the recovery of over 1000 high-quality activated sludge metagenome-assembled genomes encoding full-length rRNA genes using long-read sequencing.</title>
        <authorList>
            <person name="Singleton C.M."/>
            <person name="Petriglieri F."/>
            <person name="Kristensen J.M."/>
            <person name="Kirkegaard R.H."/>
            <person name="Michaelsen T.Y."/>
            <person name="Andersen M.H."/>
            <person name="Karst S.M."/>
            <person name="Dueholm M.S."/>
            <person name="Nielsen P.H."/>
            <person name="Albertsen M."/>
        </authorList>
    </citation>
    <scope>NUCLEOTIDE SEQUENCE [LARGE SCALE GENOMIC DNA]</scope>
    <source>
        <strain evidence="3">Ribe_18-Q3-R11-54_MAXAC.273</strain>
    </source>
</reference>
<name>A0A9D7SPH3_9BACT</name>
<feature type="domain" description="Secretion system C-terminal sorting" evidence="2">
    <location>
        <begin position="245"/>
        <end position="316"/>
    </location>
</feature>
<dbReference type="Pfam" id="PF13472">
    <property type="entry name" value="Lipase_GDSL_2"/>
    <property type="match status" value="1"/>
</dbReference>
<protein>
    <submittedName>
        <fullName evidence="3">T9SS type A sorting domain-containing protein</fullName>
    </submittedName>
</protein>
<gene>
    <name evidence="3" type="ORF">IPP15_00170</name>
</gene>
<accession>A0A9D7SPH3</accession>
<evidence type="ECO:0000259" key="2">
    <source>
        <dbReference type="Pfam" id="PF18962"/>
    </source>
</evidence>
<dbReference type="CDD" id="cd01832">
    <property type="entry name" value="SGNH_hydrolase_like_1"/>
    <property type="match status" value="1"/>
</dbReference>
<proteinExistence type="predicted"/>
<dbReference type="Pfam" id="PF18962">
    <property type="entry name" value="Por_Secre_tail"/>
    <property type="match status" value="1"/>
</dbReference>
<dbReference type="Gene3D" id="3.40.50.1110">
    <property type="entry name" value="SGNH hydrolase"/>
    <property type="match status" value="1"/>
</dbReference>
<dbReference type="SUPFAM" id="SSF52266">
    <property type="entry name" value="SGNH hydrolase"/>
    <property type="match status" value="1"/>
</dbReference>
<dbReference type="NCBIfam" id="TIGR04183">
    <property type="entry name" value="Por_Secre_tail"/>
    <property type="match status" value="1"/>
</dbReference>
<dbReference type="GO" id="GO:0016788">
    <property type="term" value="F:hydrolase activity, acting on ester bonds"/>
    <property type="evidence" value="ECO:0007669"/>
    <property type="project" value="UniProtKB-ARBA"/>
</dbReference>